<reference evidence="2" key="1">
    <citation type="journal article" date="2024" name="Proc. Natl. Acad. Sci. U.S.A.">
        <title>Extraordinary preservation of gene collinearity over three hundred million years revealed in homosporous lycophytes.</title>
        <authorList>
            <person name="Li C."/>
            <person name="Wickell D."/>
            <person name="Kuo L.Y."/>
            <person name="Chen X."/>
            <person name="Nie B."/>
            <person name="Liao X."/>
            <person name="Peng D."/>
            <person name="Ji J."/>
            <person name="Jenkins J."/>
            <person name="Williams M."/>
            <person name="Shu S."/>
            <person name="Plott C."/>
            <person name="Barry K."/>
            <person name="Rajasekar S."/>
            <person name="Grimwood J."/>
            <person name="Han X."/>
            <person name="Sun S."/>
            <person name="Hou Z."/>
            <person name="He W."/>
            <person name="Dai G."/>
            <person name="Sun C."/>
            <person name="Schmutz J."/>
            <person name="Leebens-Mack J.H."/>
            <person name="Li F.W."/>
            <person name="Wang L."/>
        </authorList>
    </citation>
    <scope>NUCLEOTIDE SEQUENCE [LARGE SCALE GENOMIC DNA]</scope>
    <source>
        <strain evidence="2">cv. PW_Plant_1</strain>
    </source>
</reference>
<gene>
    <name evidence="1" type="ORF">O6H91_08G040200</name>
</gene>
<protein>
    <submittedName>
        <fullName evidence="1">Uncharacterized protein</fullName>
    </submittedName>
</protein>
<accession>A0ACC2CWM0</accession>
<evidence type="ECO:0000313" key="2">
    <source>
        <dbReference type="Proteomes" id="UP001162992"/>
    </source>
</evidence>
<proteinExistence type="predicted"/>
<comment type="caution">
    <text evidence="1">The sequence shown here is derived from an EMBL/GenBank/DDBJ whole genome shotgun (WGS) entry which is preliminary data.</text>
</comment>
<evidence type="ECO:0000313" key="1">
    <source>
        <dbReference type="EMBL" id="KAJ7546434.1"/>
    </source>
</evidence>
<organism evidence="1 2">
    <name type="scientific">Diphasiastrum complanatum</name>
    <name type="common">Issler's clubmoss</name>
    <name type="synonym">Lycopodium complanatum</name>
    <dbReference type="NCBI Taxonomy" id="34168"/>
    <lineage>
        <taxon>Eukaryota</taxon>
        <taxon>Viridiplantae</taxon>
        <taxon>Streptophyta</taxon>
        <taxon>Embryophyta</taxon>
        <taxon>Tracheophyta</taxon>
        <taxon>Lycopodiopsida</taxon>
        <taxon>Lycopodiales</taxon>
        <taxon>Lycopodiaceae</taxon>
        <taxon>Lycopodioideae</taxon>
        <taxon>Diphasiastrum</taxon>
    </lineage>
</organism>
<dbReference type="Proteomes" id="UP001162992">
    <property type="component" value="Chromosome 8"/>
</dbReference>
<name>A0ACC2CWM0_DIPCM</name>
<sequence>MNSISKKEDRATLETFVRNSFGVVGSQANVRYPDFKHKKTQDALWIENPYTPDWVIAELSAMASHTIQQSAFSWNVRLEKLVKDGQHMKAINYFRHMEAERVSMDTFTFVSVLNACAHLRTLNEGRRIHAKIIQSGFECHIFVGNGLINMYAKCGSIVEARRVFNNMVARDVVSWNAMVVGYVKCGDGLKALELFLRMRQGGVEPNTITFVGSLNACASLAALEQGRLIHEQIRQMGLESDPFLECCLIDMYTKCGSITDARKVFDNMGSHNVVPWNAMILGYALHGLGKEALRLFDQMCKAGAEINSSTFVSLLTACNHGGLVDEGEYCLESMNAVYGIEANLKHYSSLVDLLGRCGHLGGAEDMVTKMWCQPDHLVWMTLLSACNTHGNMRLGEKAAKRLLQLDPENTAAYVLLSNIYGTFGVWPYQPHSKNNENMICT</sequence>
<keyword evidence="2" id="KW-1185">Reference proteome</keyword>
<dbReference type="EMBL" id="CM055099">
    <property type="protein sequence ID" value="KAJ7546434.1"/>
    <property type="molecule type" value="Genomic_DNA"/>
</dbReference>